<gene>
    <name evidence="1" type="ORF">RirG_227070</name>
</gene>
<evidence type="ECO:0000313" key="1">
    <source>
        <dbReference type="EMBL" id="EXX55251.1"/>
    </source>
</evidence>
<dbReference type="SUPFAM" id="SSF52047">
    <property type="entry name" value="RNI-like"/>
    <property type="match status" value="1"/>
</dbReference>
<dbReference type="InterPro" id="IPR032675">
    <property type="entry name" value="LRR_dom_sf"/>
</dbReference>
<comment type="caution">
    <text evidence="1">The sequence shown here is derived from an EMBL/GenBank/DDBJ whole genome shotgun (WGS) entry which is preliminary data.</text>
</comment>
<reference evidence="1 2" key="1">
    <citation type="submission" date="2014-02" db="EMBL/GenBank/DDBJ databases">
        <title>Single nucleus genome sequencing reveals high similarity among nuclei of an endomycorrhizal fungus.</title>
        <authorList>
            <person name="Lin K."/>
            <person name="Geurts R."/>
            <person name="Zhang Z."/>
            <person name="Limpens E."/>
            <person name="Saunders D.G."/>
            <person name="Mu D."/>
            <person name="Pang E."/>
            <person name="Cao H."/>
            <person name="Cha H."/>
            <person name="Lin T."/>
            <person name="Zhou Q."/>
            <person name="Shang Y."/>
            <person name="Li Y."/>
            <person name="Ivanov S."/>
            <person name="Sharma T."/>
            <person name="Velzen R.V."/>
            <person name="Ruijter N.D."/>
            <person name="Aanen D.K."/>
            <person name="Win J."/>
            <person name="Kamoun S."/>
            <person name="Bisseling T."/>
            <person name="Huang S."/>
        </authorList>
    </citation>
    <scope>NUCLEOTIDE SEQUENCE [LARGE SCALE GENOMIC DNA]</scope>
    <source>
        <strain evidence="2">DAOM197198w</strain>
    </source>
</reference>
<dbReference type="EMBL" id="JEMT01028263">
    <property type="protein sequence ID" value="EXX55251.1"/>
    <property type="molecule type" value="Genomic_DNA"/>
</dbReference>
<accession>A0A015K745</accession>
<protein>
    <recommendedName>
        <fullName evidence="3">F-box domain-containing protein</fullName>
    </recommendedName>
</protein>
<sequence>MSQLFVDCIIEILEHLERDKITLHSCLLVNRIWCKISVKILWRSVWNFNSCNYNILISCLPDESKEILIKNGIIISALTSKPPMFNYASFCKVLSDYHIIHGIGLLFENQKHILTDSNIEIIAQEIYKLLMNQGPSLKILHVDLLKMNIILTSYPGSKNCLKYLSELNCRSNFYPEFFQQLSKICHNIKSIYVVFDYYISDGLMDLIFSQNNLKNLVLHQSHDHKVLSSIIPSLAKLSNNTLIKLGVYEIHDYVPLPFPKNLHELILSFYYDISEVSEDAFKELQHIEFPKLQVLRFRYACPKVEFLINFLEKNGENLKELYVENEIKFLNSLNLAISKFCPNLKILSTSISDYDNLKVIFERCQHLESIKLYDKHLNLKELLNIIIKYSPKNFFQLKIYYDYQIESQLFPELLNYFYTNWGNRLPLKSFSWVIIDYLEKNNFVKNHEIMKIVENFINLGVIKKFKVIDYDENY</sequence>
<organism evidence="1 2">
    <name type="scientific">Rhizophagus irregularis (strain DAOM 197198w)</name>
    <name type="common">Glomus intraradices</name>
    <dbReference type="NCBI Taxonomy" id="1432141"/>
    <lineage>
        <taxon>Eukaryota</taxon>
        <taxon>Fungi</taxon>
        <taxon>Fungi incertae sedis</taxon>
        <taxon>Mucoromycota</taxon>
        <taxon>Glomeromycotina</taxon>
        <taxon>Glomeromycetes</taxon>
        <taxon>Glomerales</taxon>
        <taxon>Glomeraceae</taxon>
        <taxon>Rhizophagus</taxon>
    </lineage>
</organism>
<evidence type="ECO:0008006" key="3">
    <source>
        <dbReference type="Google" id="ProtNLM"/>
    </source>
</evidence>
<evidence type="ECO:0000313" key="2">
    <source>
        <dbReference type="Proteomes" id="UP000022910"/>
    </source>
</evidence>
<name>A0A015K745_RHIIW</name>
<dbReference type="HOGENOM" id="CLU_028913_0_1_1"/>
<dbReference type="OrthoDB" id="2315711at2759"/>
<keyword evidence="2" id="KW-1185">Reference proteome</keyword>
<proteinExistence type="predicted"/>
<dbReference type="AlphaFoldDB" id="A0A015K745"/>
<dbReference type="Proteomes" id="UP000022910">
    <property type="component" value="Unassembled WGS sequence"/>
</dbReference>
<dbReference type="Gene3D" id="3.80.10.10">
    <property type="entry name" value="Ribonuclease Inhibitor"/>
    <property type="match status" value="1"/>
</dbReference>